<dbReference type="EMBL" id="LJZR01000001">
    <property type="protein sequence ID" value="KPQ37513.1"/>
    <property type="molecule type" value="Genomic_DNA"/>
</dbReference>
<evidence type="ECO:0000256" key="3">
    <source>
        <dbReference type="ARBA" id="ARBA00006464"/>
    </source>
</evidence>
<feature type="transmembrane region" description="Helical" evidence="10">
    <location>
        <begin position="333"/>
        <end position="353"/>
    </location>
</feature>
<comment type="caution">
    <text evidence="12">The sequence shown here is derived from an EMBL/GenBank/DDBJ whole genome shotgun (WGS) entry which is preliminary data.</text>
</comment>
<evidence type="ECO:0000256" key="1">
    <source>
        <dbReference type="ARBA" id="ARBA00004141"/>
    </source>
</evidence>
<dbReference type="InterPro" id="IPR017472">
    <property type="entry name" value="Undecaprenyl-P_galact_Ptfrase"/>
</dbReference>
<dbReference type="GO" id="GO:0000271">
    <property type="term" value="P:polysaccharide biosynthetic process"/>
    <property type="evidence" value="ECO:0007669"/>
    <property type="project" value="InterPro"/>
</dbReference>
<accession>A0A0P8C6R1</accession>
<dbReference type="Proteomes" id="UP000050465">
    <property type="component" value="Unassembled WGS sequence"/>
</dbReference>
<evidence type="ECO:0000313" key="13">
    <source>
        <dbReference type="Proteomes" id="UP000050465"/>
    </source>
</evidence>
<evidence type="ECO:0000256" key="7">
    <source>
        <dbReference type="ARBA" id="ARBA00022989"/>
    </source>
</evidence>
<protein>
    <submittedName>
        <fullName evidence="12">Sugar transferases involved in lipopolysaccharide synthesis</fullName>
    </submittedName>
</protein>
<evidence type="ECO:0000256" key="8">
    <source>
        <dbReference type="ARBA" id="ARBA00023136"/>
    </source>
</evidence>
<proteinExistence type="inferred from homology"/>
<evidence type="ECO:0000256" key="9">
    <source>
        <dbReference type="SAM" id="MobiDB-lite"/>
    </source>
</evidence>
<feature type="transmembrane region" description="Helical" evidence="10">
    <location>
        <begin position="159"/>
        <end position="182"/>
    </location>
</feature>
<feature type="transmembrane region" description="Helical" evidence="10">
    <location>
        <begin position="64"/>
        <end position="88"/>
    </location>
</feature>
<feature type="region of interest" description="Disordered" evidence="9">
    <location>
        <begin position="1"/>
        <end position="31"/>
    </location>
</feature>
<name>A0A0P8C6R1_9CYAN</name>
<feature type="transmembrane region" description="Helical" evidence="10">
    <location>
        <begin position="100"/>
        <end position="122"/>
    </location>
</feature>
<keyword evidence="5 12" id="KW-0808">Transferase</keyword>
<dbReference type="AlphaFoldDB" id="A0A0P8C6R1"/>
<dbReference type="InterPro" id="IPR003362">
    <property type="entry name" value="Bact_transf"/>
</dbReference>
<keyword evidence="8 10" id="KW-0472">Membrane</keyword>
<dbReference type="Pfam" id="PF02397">
    <property type="entry name" value="Bac_transf"/>
    <property type="match status" value="1"/>
</dbReference>
<dbReference type="InterPro" id="IPR036291">
    <property type="entry name" value="NAD(P)-bd_dom_sf"/>
</dbReference>
<dbReference type="GO" id="GO:0005886">
    <property type="term" value="C:plasma membrane"/>
    <property type="evidence" value="ECO:0007669"/>
    <property type="project" value="UniProtKB-SubCell"/>
</dbReference>
<evidence type="ECO:0000256" key="6">
    <source>
        <dbReference type="ARBA" id="ARBA00022692"/>
    </source>
</evidence>
<reference evidence="12 13" key="1">
    <citation type="submission" date="2015-09" db="EMBL/GenBank/DDBJ databases">
        <title>Identification and resolution of microdiversity through metagenomic sequencing of parallel consortia.</title>
        <authorList>
            <person name="Nelson W.C."/>
            <person name="Romine M.F."/>
            <person name="Lindemann S.R."/>
        </authorList>
    </citation>
    <scope>NUCLEOTIDE SEQUENCE [LARGE SCALE GENOMIC DNA]</scope>
    <source>
        <strain evidence="12">Ana</strain>
    </source>
</reference>
<feature type="domain" description="Bacterial sugar transferase" evidence="11">
    <location>
        <begin position="326"/>
        <end position="517"/>
    </location>
</feature>
<keyword evidence="6 10" id="KW-0812">Transmembrane</keyword>
<dbReference type="SUPFAM" id="SSF51735">
    <property type="entry name" value="NAD(P)-binding Rossmann-fold domains"/>
    <property type="match status" value="1"/>
</dbReference>
<feature type="transmembrane region" description="Helical" evidence="10">
    <location>
        <begin position="134"/>
        <end position="153"/>
    </location>
</feature>
<evidence type="ECO:0000256" key="2">
    <source>
        <dbReference type="ARBA" id="ARBA00004236"/>
    </source>
</evidence>
<dbReference type="STRING" id="1666911.HLUCCA11_00260"/>
<evidence type="ECO:0000313" key="12">
    <source>
        <dbReference type="EMBL" id="KPQ37513.1"/>
    </source>
</evidence>
<dbReference type="InterPro" id="IPR017475">
    <property type="entry name" value="EPS_sugar_tfrase"/>
</dbReference>
<keyword evidence="4" id="KW-1003">Cell membrane</keyword>
<keyword evidence="7 10" id="KW-1133">Transmembrane helix</keyword>
<evidence type="ECO:0000256" key="10">
    <source>
        <dbReference type="SAM" id="Phobius"/>
    </source>
</evidence>
<dbReference type="GO" id="GO:0016780">
    <property type="term" value="F:phosphotransferase activity, for other substituted phosphate groups"/>
    <property type="evidence" value="ECO:0007669"/>
    <property type="project" value="TreeGrafter"/>
</dbReference>
<gene>
    <name evidence="12" type="ORF">HLUCCA11_00260</name>
</gene>
<dbReference type="PANTHER" id="PTHR30576:SF4">
    <property type="entry name" value="UNDECAPRENYL-PHOSPHATE GALACTOSE PHOSPHOTRANSFERASE"/>
    <property type="match status" value="1"/>
</dbReference>
<dbReference type="NCBIfam" id="TIGR03025">
    <property type="entry name" value="EPS_sugtrans"/>
    <property type="match status" value="1"/>
</dbReference>
<dbReference type="PATRIC" id="fig|1666911.3.peg.2428"/>
<organism evidence="12 13">
    <name type="scientific">Phormidesmis priestleyi Ana</name>
    <dbReference type="NCBI Taxonomy" id="1666911"/>
    <lineage>
        <taxon>Bacteria</taxon>
        <taxon>Bacillati</taxon>
        <taxon>Cyanobacteriota</taxon>
        <taxon>Cyanophyceae</taxon>
        <taxon>Leptolyngbyales</taxon>
        <taxon>Leptolyngbyaceae</taxon>
        <taxon>Phormidesmis</taxon>
    </lineage>
</organism>
<dbReference type="Pfam" id="PF13727">
    <property type="entry name" value="CoA_binding_3"/>
    <property type="match status" value="1"/>
</dbReference>
<dbReference type="NCBIfam" id="TIGR03022">
    <property type="entry name" value="WbaP_sugtrans"/>
    <property type="match status" value="1"/>
</dbReference>
<evidence type="ECO:0000256" key="4">
    <source>
        <dbReference type="ARBA" id="ARBA00022475"/>
    </source>
</evidence>
<comment type="similarity">
    <text evidence="3">Belongs to the bacterial sugar transferase family.</text>
</comment>
<evidence type="ECO:0000259" key="11">
    <source>
        <dbReference type="Pfam" id="PF02397"/>
    </source>
</evidence>
<dbReference type="Gene3D" id="3.40.50.720">
    <property type="entry name" value="NAD(P)-binding Rossmann-like Domain"/>
    <property type="match status" value="1"/>
</dbReference>
<dbReference type="PANTHER" id="PTHR30576">
    <property type="entry name" value="COLANIC BIOSYNTHESIS UDP-GLUCOSE LIPID CARRIER TRANSFERASE"/>
    <property type="match status" value="1"/>
</dbReference>
<evidence type="ECO:0000256" key="5">
    <source>
        <dbReference type="ARBA" id="ARBA00022679"/>
    </source>
</evidence>
<sequence>MPGCSRGKAGKTREYSGPKHTRRRVSSGGRQDTVTIYQPSSAANSNSAANLRQAIAHHVRTRPWLTLVTLVSIDFVCLSLAVITSVWARLVFDGQFSPALYWRLWPIAGIFIVAYALANLYPGIATSPVEELRRLTLTTTLLYLLLGSAIFLFREVELYSRAAFLMAWLLSMLFVIIGRYGIRALCARQAWWGYPVVVMGAGKTGEMVIRTLQRQPSLGLKPVAVLDDDADKHGSLAGVPVIGSLSMGPMLAHQLKIPYAIVAMPGVAYHRLSPLLERYGRTFPHLMIIPDLFGMASLWVAAKDLGGVLGLEVRQQLFLPGPRLLKALLDKGLVLLVGLMALPLILLISLLIASDSPGPIFYRQTRIGQGGKLFQAWKFRSMVVNADMALEQYLETHPELHASWREDHKLKQDPRITRIGKFLRRTSLDELPQLWNVLRGEMSMVGPRPIVREEVWRYGDKFDLYLQVLPGLTGLWQVSGRNNVTYEERVNFDAYYVRNWSVWLDIYILIRTFKVVIAGDGAY</sequence>
<comment type="subcellular location">
    <subcellularLocation>
        <location evidence="2">Cell membrane</location>
    </subcellularLocation>
    <subcellularLocation>
        <location evidence="1">Membrane</location>
        <topology evidence="1">Multi-pass membrane protein</topology>
    </subcellularLocation>
</comment>